<gene>
    <name evidence="2" type="ORF">PG999_005426</name>
</gene>
<sequence length="171" mass="18808">MCFKQYTTLACPGCGHHFPYSVDVPIRCPESLHEPHPGIGVCFEGVKQTFVGPGDEQEPSASSSDAPDSKSRYGQSYVRVRNRFAQMPNPLGEGAPKYQYALREYALACLYNPNELLEGDFDPLATAHPGWEGGHMAELQKVPFVIGGGMAYRTMLQNLGESIVRHSCNEV</sequence>
<dbReference type="EMBL" id="JAQQWP010000004">
    <property type="protein sequence ID" value="KAK8121306.1"/>
    <property type="molecule type" value="Genomic_DNA"/>
</dbReference>
<reference evidence="2 3" key="1">
    <citation type="submission" date="2023-01" db="EMBL/GenBank/DDBJ databases">
        <title>Analysis of 21 Apiospora genomes using comparative genomics revels a genus with tremendous synthesis potential of carbohydrate active enzymes and secondary metabolites.</title>
        <authorList>
            <person name="Sorensen T."/>
        </authorList>
    </citation>
    <scope>NUCLEOTIDE SEQUENCE [LARGE SCALE GENOMIC DNA]</scope>
    <source>
        <strain evidence="2 3">CBS 117206</strain>
    </source>
</reference>
<accession>A0AAW0R261</accession>
<proteinExistence type="predicted"/>
<dbReference type="Proteomes" id="UP001392437">
    <property type="component" value="Unassembled WGS sequence"/>
</dbReference>
<dbReference type="AlphaFoldDB" id="A0AAW0R261"/>
<name>A0AAW0R261_9PEZI</name>
<evidence type="ECO:0000313" key="3">
    <source>
        <dbReference type="Proteomes" id="UP001392437"/>
    </source>
</evidence>
<protein>
    <submittedName>
        <fullName evidence="2">Uncharacterized protein</fullName>
    </submittedName>
</protein>
<feature type="region of interest" description="Disordered" evidence="1">
    <location>
        <begin position="53"/>
        <end position="73"/>
    </location>
</feature>
<comment type="caution">
    <text evidence="2">The sequence shown here is derived from an EMBL/GenBank/DDBJ whole genome shotgun (WGS) entry which is preliminary data.</text>
</comment>
<keyword evidence="3" id="KW-1185">Reference proteome</keyword>
<evidence type="ECO:0000256" key="1">
    <source>
        <dbReference type="SAM" id="MobiDB-lite"/>
    </source>
</evidence>
<organism evidence="2 3">
    <name type="scientific">Apiospora kogelbergensis</name>
    <dbReference type="NCBI Taxonomy" id="1337665"/>
    <lineage>
        <taxon>Eukaryota</taxon>
        <taxon>Fungi</taxon>
        <taxon>Dikarya</taxon>
        <taxon>Ascomycota</taxon>
        <taxon>Pezizomycotina</taxon>
        <taxon>Sordariomycetes</taxon>
        <taxon>Xylariomycetidae</taxon>
        <taxon>Amphisphaeriales</taxon>
        <taxon>Apiosporaceae</taxon>
        <taxon>Apiospora</taxon>
    </lineage>
</organism>
<evidence type="ECO:0000313" key="2">
    <source>
        <dbReference type="EMBL" id="KAK8121306.1"/>
    </source>
</evidence>